<evidence type="ECO:0000313" key="1">
    <source>
        <dbReference type="Proteomes" id="UP000887565"/>
    </source>
</evidence>
<sequence>MKYCKSRDMRILLFQFHQTIIAIAQWGSSKRPIAFGQEIPLTCNEEELNVPRLCLKLTSEIHSIDDKGPNEEKAEFVITNNAGTIIPDCSGTRGLSFWVDKNLNSRILWAVPHHPQLNNDESDESDRWRKQGSWTCSKTSFIG</sequence>
<reference evidence="2" key="1">
    <citation type="submission" date="2022-11" db="UniProtKB">
        <authorList>
            <consortium name="WormBaseParasite"/>
        </authorList>
    </citation>
    <scope>IDENTIFICATION</scope>
</reference>
<evidence type="ECO:0000313" key="2">
    <source>
        <dbReference type="WBParaSite" id="nRc.2.0.1.t34460-RA"/>
    </source>
</evidence>
<dbReference type="AlphaFoldDB" id="A0A915K6X3"/>
<proteinExistence type="predicted"/>
<dbReference type="WBParaSite" id="nRc.2.0.1.t34460-RA">
    <property type="protein sequence ID" value="nRc.2.0.1.t34460-RA"/>
    <property type="gene ID" value="nRc.2.0.1.g34460"/>
</dbReference>
<accession>A0A915K6X3</accession>
<organism evidence="1 2">
    <name type="scientific">Romanomermis culicivorax</name>
    <name type="common">Nematode worm</name>
    <dbReference type="NCBI Taxonomy" id="13658"/>
    <lineage>
        <taxon>Eukaryota</taxon>
        <taxon>Metazoa</taxon>
        <taxon>Ecdysozoa</taxon>
        <taxon>Nematoda</taxon>
        <taxon>Enoplea</taxon>
        <taxon>Dorylaimia</taxon>
        <taxon>Mermithida</taxon>
        <taxon>Mermithoidea</taxon>
        <taxon>Mermithidae</taxon>
        <taxon>Romanomermis</taxon>
    </lineage>
</organism>
<name>A0A915K6X3_ROMCU</name>
<dbReference type="Proteomes" id="UP000887565">
    <property type="component" value="Unplaced"/>
</dbReference>
<protein>
    <submittedName>
        <fullName evidence="2">Uncharacterized protein</fullName>
    </submittedName>
</protein>
<keyword evidence="1" id="KW-1185">Reference proteome</keyword>